<dbReference type="InterPro" id="IPR008042">
    <property type="entry name" value="Retrotrans_Pao"/>
</dbReference>
<dbReference type="InterPro" id="IPR041588">
    <property type="entry name" value="Integrase_H2C2"/>
</dbReference>
<dbReference type="SUPFAM" id="SSF53098">
    <property type="entry name" value="Ribonuclease H-like"/>
    <property type="match status" value="1"/>
</dbReference>
<evidence type="ECO:0000256" key="2">
    <source>
        <dbReference type="SAM" id="MobiDB-lite"/>
    </source>
</evidence>
<dbReference type="PROSITE" id="PS50994">
    <property type="entry name" value="INTEGRASE"/>
    <property type="match status" value="1"/>
</dbReference>
<evidence type="ECO:0000256" key="1">
    <source>
        <dbReference type="SAM" id="Coils"/>
    </source>
</evidence>
<dbReference type="EMBL" id="LR787294">
    <property type="protein sequence ID" value="CAB3263156.1"/>
    <property type="molecule type" value="mRNA"/>
</dbReference>
<keyword evidence="1" id="KW-0175">Coiled coil</keyword>
<dbReference type="InterPro" id="IPR001584">
    <property type="entry name" value="Integrase_cat-core"/>
</dbReference>
<dbReference type="PANTHER" id="PTHR47331:SF1">
    <property type="entry name" value="GAG-LIKE PROTEIN"/>
    <property type="match status" value="1"/>
</dbReference>
<organism evidence="4">
    <name type="scientific">Phallusia mammillata</name>
    <dbReference type="NCBI Taxonomy" id="59560"/>
    <lineage>
        <taxon>Eukaryota</taxon>
        <taxon>Metazoa</taxon>
        <taxon>Chordata</taxon>
        <taxon>Tunicata</taxon>
        <taxon>Ascidiacea</taxon>
        <taxon>Phlebobranchia</taxon>
        <taxon>Ascidiidae</taxon>
        <taxon>Phallusia</taxon>
    </lineage>
</organism>
<dbReference type="Gene3D" id="3.30.420.10">
    <property type="entry name" value="Ribonuclease H-like superfamily/Ribonuclease H"/>
    <property type="match status" value="1"/>
</dbReference>
<dbReference type="InterPro" id="IPR040676">
    <property type="entry name" value="DUF5641"/>
</dbReference>
<dbReference type="InterPro" id="IPR012337">
    <property type="entry name" value="RNaseH-like_sf"/>
</dbReference>
<dbReference type="Pfam" id="PF17921">
    <property type="entry name" value="Integrase_H2C2"/>
    <property type="match status" value="1"/>
</dbReference>
<dbReference type="InterPro" id="IPR043502">
    <property type="entry name" value="DNA/RNA_pol_sf"/>
</dbReference>
<feature type="region of interest" description="Disordered" evidence="2">
    <location>
        <begin position="91"/>
        <end position="125"/>
    </location>
</feature>
<dbReference type="Pfam" id="PF05380">
    <property type="entry name" value="Peptidase_A17"/>
    <property type="match status" value="1"/>
</dbReference>
<reference evidence="4" key="1">
    <citation type="submission" date="2020-04" db="EMBL/GenBank/DDBJ databases">
        <authorList>
            <person name="Neveu A P."/>
        </authorList>
    </citation>
    <scope>NUCLEOTIDE SEQUENCE</scope>
    <source>
        <tissue evidence="4">Whole embryo</tissue>
    </source>
</reference>
<name>A0A6F9DJL0_9ASCI</name>
<feature type="coiled-coil region" evidence="1">
    <location>
        <begin position="140"/>
        <end position="245"/>
    </location>
</feature>
<dbReference type="SUPFAM" id="SSF56672">
    <property type="entry name" value="DNA/RNA polymerases"/>
    <property type="match status" value="1"/>
</dbReference>
<accession>A0A6F9DJL0</accession>
<dbReference type="GO" id="GO:0015074">
    <property type="term" value="P:DNA integration"/>
    <property type="evidence" value="ECO:0007669"/>
    <property type="project" value="InterPro"/>
</dbReference>
<evidence type="ECO:0000259" key="3">
    <source>
        <dbReference type="PROSITE" id="PS50994"/>
    </source>
</evidence>
<dbReference type="Pfam" id="PF18701">
    <property type="entry name" value="DUF5641"/>
    <property type="match status" value="1"/>
</dbReference>
<dbReference type="PANTHER" id="PTHR47331">
    <property type="entry name" value="PHD-TYPE DOMAIN-CONTAINING PROTEIN"/>
    <property type="match status" value="1"/>
</dbReference>
<dbReference type="GO" id="GO:0003676">
    <property type="term" value="F:nucleic acid binding"/>
    <property type="evidence" value="ECO:0007669"/>
    <property type="project" value="InterPro"/>
</dbReference>
<feature type="compositionally biased region" description="Low complexity" evidence="2">
    <location>
        <begin position="111"/>
        <end position="123"/>
    </location>
</feature>
<sequence length="1964" mass="222684">MSADKSKIVSALKALQNSYLRAENLMIKPEGAIPLKEFLPTLELEFKAVMDLCDEMSDSDTLPETVCRKADCRWEKEEFDERVQQWFATLEKGKSPMPEPSHNVPDDRLSIRSSRNSTTSSIRSEIRRSRVKVKIARLAHDQEVANQRRASEEAERLRRDAEDKARRIREAARRAAEEEIAKVQRAAEEAQRAAEEEVAKMKMEADRIEENARRNAQDRRCQLQLAEVEAQAWEEESTCESLQNSQLHLMNSGSTQRPIPVTEDKQYTAASPHIFSKLPHDNKHSLERDKPFVGFPKPSHEQPSQFVRELALPRPVDHDYPEVGERFLPRPVVKKFDGDPMNYWSFVRQFDVYIAKKSRSDDMRLLFLQQHCEPHICEKLERFNAKDPSEGYKLAWQTLHEEYGQPHVIAQRCEQHLKASPVVETHDPDGLMKLSVLLDKCCTALHDIRYASSVDSMEIMLTVARKLPVPLRDEWIARATDIEKKTGRRADFAALTEFIGEKSQQANSIFGKALFPPKEASKAANRHTKVTAHNTVASEPSPSVRCVLCAYPHEVYDCPAFKEKTYLERRRFVRTKGLCFRCLKGDHIASDCNATSTCKVEGCTGTSHHHLLHDPAFRAKPHFIDNGNPTCTAIQTQEYTASVNAASVYLNVVPVVVRHGNTAIATYAFLDQGSTTTFCERKLMDKLGACGKPKQILLNTLTTPRHLNTVAISVAVEPLGGGEAIDLPEVVVVNKIPVMPNVVPDTRTLRAHRSLQDLTLCNVPGGSVTLLIGANIPVAHRVKSVRPGDDCCPDAVRTPLGWSLLGQTFESQNPSARVHFASAVENAHAMFLSDEGDFLPTDGEDGDVLGHPFSTEDRRTYRMMKDSVKFVDGHYELPLPWRHDHQIMPDNLKMATNRLGCLRRRLARDDVMMSKYGEQMQTTIDKGYAEEISTEELSTNQRVWYIPHHGVLNPNKPGKLRVVFDCAAQYRGLSLNQALMQGPDFVNSLVGVLLRFRKEPIALVADIEAMFYQVRVAPRDRDCLRFLWWAGGDLSKAPTPHRMKVHLFGAASSPSCAAFCLRQAASDFGSEFEPLVASTVERNFYVDDCLTSVSDVNTGLELVAGLRSLLAKGGFRLTKWLSNSKEILDSLPTEELSKSLLTHPLDADLQERVLGVHWSVQADKFNFTVSLPVKPRTRRGLLSTMNSLFDPLGFVVPVVVEARLIYRSLCQQEIEWDEEMPPKDLQKWERWLFRLSSLRDISIPRSFNLHAYDNIQGSRLHVFSDASKEAYGAVCYLRSTRKDSVTCTLVMSKSRLAPQGEVSIPRLELMAAVTAVKMEQTIKGELGLDLRPSIFWTDSSVVLQSIHNDRRRFPLFVSRRLAFIEKNTCTRNWKHVPTKQNPADLASRGAPADTLAKSNMWFFGPTFLKDEPAKWPNMFEKQDVEVNANVFEKKPADVFTVVESACPMDRLLMRFSSLYKLKSAVAWMLRFKSHLLQRVRRQPQPVSNTPLTVHELKLAEMELVKYVQRCHFAQWMFGMSGEGRLKKMTKSSPIFRLDPFLVEGVLRVGGRLEKAPVSYEARHPAILPHNSCLTNLIITDFHQRVGHSGLNHTLTTLNQRFWIVGGAVAVRRALSRCLKCRRRDAKPAKQLMSELPPARLQMNVHPFAYTGVDYFGPLLIKRGRSEVKRYGCLFTCLTTRAVHLEVACDLSTDAFVNALRRFIARRGVVLHMYSDNGTNLVGAERVLKDGIRNWNQQQIEEHLKQKEIQWTFNPPSASHMGGAWERMIRSARRILSALTNERTLTDDQLQTLLSEVESILNSRPLTPVTWDVDDETPLTPNHLLRVNPFGGLPPAATNDRDCYARQGWRHVQYLSDQFWKRWSREYLRTIISRQKWHDEKKNLQVNDVVLLVDNASPRSSWSIGRIVAVHPDEHGVVRNVMVRSKGNCVRRPIHKLCLIVPADEKVYVQAHDDPVAVASPANEL</sequence>
<protein>
    <submittedName>
        <fullName evidence="4">Uncharacterized protein LOC104265735</fullName>
    </submittedName>
</protein>
<dbReference type="CDD" id="cd01644">
    <property type="entry name" value="RT_pepA17"/>
    <property type="match status" value="1"/>
</dbReference>
<feature type="domain" description="Integrase catalytic" evidence="3">
    <location>
        <begin position="1642"/>
        <end position="1828"/>
    </location>
</feature>
<gene>
    <name evidence="4" type="primary">LOC104265735-002</name>
</gene>
<proteinExistence type="evidence at transcript level"/>
<dbReference type="Gene3D" id="1.10.340.70">
    <property type="match status" value="1"/>
</dbReference>
<evidence type="ECO:0000313" key="4">
    <source>
        <dbReference type="EMBL" id="CAB3263156.1"/>
    </source>
</evidence>
<dbReference type="InterPro" id="IPR036397">
    <property type="entry name" value="RNaseH_sf"/>
</dbReference>